<dbReference type="PROSITE" id="PS52004">
    <property type="entry name" value="KS3_2"/>
    <property type="match status" value="1"/>
</dbReference>
<evidence type="ECO:0000256" key="1">
    <source>
        <dbReference type="ARBA" id="ARBA00008467"/>
    </source>
</evidence>
<keyword evidence="2 3" id="KW-0808">Transferase</keyword>
<dbReference type="EMBL" id="CP003280">
    <property type="protein sequence ID" value="AFL80427.1"/>
    <property type="molecule type" value="Genomic_DNA"/>
</dbReference>
<dbReference type="PANTHER" id="PTHR11712:SF336">
    <property type="entry name" value="3-OXOACYL-[ACYL-CARRIER-PROTEIN] SYNTHASE, MITOCHONDRIAL"/>
    <property type="match status" value="1"/>
</dbReference>
<dbReference type="HOGENOM" id="CLU_000022_69_0_10"/>
<dbReference type="GO" id="GO:0004315">
    <property type="term" value="F:3-oxoacyl-[acyl-carrier-protein] synthase activity"/>
    <property type="evidence" value="ECO:0007669"/>
    <property type="project" value="TreeGrafter"/>
</dbReference>
<dbReference type="PATRIC" id="fig|746697.3.peg.928"/>
<dbReference type="Gene3D" id="3.40.47.10">
    <property type="match status" value="1"/>
</dbReference>
<accession>I3YTV9</accession>
<organism evidence="5 6">
    <name type="scientific">Aequorivita sublithincola (strain DSM 14238 / LMG 21431 / ACAM 643 / 9-3)</name>
    <dbReference type="NCBI Taxonomy" id="746697"/>
    <lineage>
        <taxon>Bacteria</taxon>
        <taxon>Pseudomonadati</taxon>
        <taxon>Bacteroidota</taxon>
        <taxon>Flavobacteriia</taxon>
        <taxon>Flavobacteriales</taxon>
        <taxon>Flavobacteriaceae</taxon>
        <taxon>Aequorivita</taxon>
    </lineage>
</organism>
<dbReference type="OrthoDB" id="9808669at2"/>
<dbReference type="SUPFAM" id="SSF53901">
    <property type="entry name" value="Thiolase-like"/>
    <property type="match status" value="2"/>
</dbReference>
<dbReference type="GO" id="GO:0006633">
    <property type="term" value="P:fatty acid biosynthetic process"/>
    <property type="evidence" value="ECO:0007669"/>
    <property type="project" value="TreeGrafter"/>
</dbReference>
<dbReference type="PANTHER" id="PTHR11712">
    <property type="entry name" value="POLYKETIDE SYNTHASE-RELATED"/>
    <property type="match status" value="1"/>
</dbReference>
<dbReference type="InterPro" id="IPR016039">
    <property type="entry name" value="Thiolase-like"/>
</dbReference>
<evidence type="ECO:0000313" key="5">
    <source>
        <dbReference type="EMBL" id="AFL80427.1"/>
    </source>
</evidence>
<gene>
    <name evidence="5" type="ordered locus">Aeqsu_0924</name>
</gene>
<dbReference type="InterPro" id="IPR014031">
    <property type="entry name" value="Ketoacyl_synth_C"/>
</dbReference>
<dbReference type="KEGG" id="asl:Aeqsu_0924"/>
<dbReference type="InterPro" id="IPR014030">
    <property type="entry name" value="Ketoacyl_synth_N"/>
</dbReference>
<sequence length="385" mass="41689">MSKTFVSYNNIFSSLGFDSKTVVENISKGNSGLEKLENASLLPEPFCASMISSEKIKNEFSKIGDASQFTKLEQMMILSLKDVIDASKIPLNEKVGLLVSTTKGNIDVLEKENNFPESRAYLSELGKIIQNFFGFKNEAIVLSNACVSGVLSVSVAKQFISEKKYDHVFITSGDLVSKFILSGFNSFQALSPEPCKPYDKNRVGINLGEVSASALVTSSEKNLPKEAVEILGNATCNDANHISGPSRTGEGLFRSVKAALKEANLNASEIDYISAHGTATTFNDEMEAIAFNRLGMKNVPINSLKGYFGHTLGASGLLETIVGMHFMEKNMLFSSKGFSDLGVSKSINIIKQNTPKSLNTFLKTASGFGGCNTAVIFKKQLTNQL</sequence>
<reference evidence="5 6" key="1">
    <citation type="submission" date="2012-06" db="EMBL/GenBank/DDBJ databases">
        <title>The complete genome of Aequorivita sublithincola DSM 14238.</title>
        <authorList>
            <consortium name="US DOE Joint Genome Institute (JGI-PGF)"/>
            <person name="Lucas S."/>
            <person name="Copeland A."/>
            <person name="Lapidus A."/>
            <person name="Goodwin L."/>
            <person name="Pitluck S."/>
            <person name="Peters L."/>
            <person name="Munk A.C.C."/>
            <person name="Kyrpides N."/>
            <person name="Mavromatis K."/>
            <person name="Pagani I."/>
            <person name="Ivanova N."/>
            <person name="Ovchinnikova G."/>
            <person name="Zeytun A."/>
            <person name="Detter J.C."/>
            <person name="Han C."/>
            <person name="Land M."/>
            <person name="Hauser L."/>
            <person name="Markowitz V."/>
            <person name="Cheng J.-F."/>
            <person name="Hugenholtz P."/>
            <person name="Woyke T."/>
            <person name="Wu D."/>
            <person name="Tindall B."/>
            <person name="Faehnrich R."/>
            <person name="Brambilla E."/>
            <person name="Klenk H.-P."/>
            <person name="Eisen J.A."/>
        </authorList>
    </citation>
    <scope>NUCLEOTIDE SEQUENCE [LARGE SCALE GENOMIC DNA]</scope>
    <source>
        <strain evidence="6">DSM 14238 / LMG 21431 / ACAM 643 / 9-3</strain>
    </source>
</reference>
<dbReference type="AlphaFoldDB" id="I3YTV9"/>
<dbReference type="RefSeq" id="WP_014781685.1">
    <property type="nucleotide sequence ID" value="NC_018013.1"/>
</dbReference>
<evidence type="ECO:0000256" key="2">
    <source>
        <dbReference type="ARBA" id="ARBA00022679"/>
    </source>
</evidence>
<protein>
    <submittedName>
        <fullName evidence="5">3-oxoacyl-(Acyl-carrier-protein) synthase</fullName>
    </submittedName>
</protein>
<comment type="similarity">
    <text evidence="1 3">Belongs to the thiolase-like superfamily. Beta-ketoacyl-ACP synthases family.</text>
</comment>
<evidence type="ECO:0000259" key="4">
    <source>
        <dbReference type="PROSITE" id="PS52004"/>
    </source>
</evidence>
<dbReference type="Pfam" id="PF02801">
    <property type="entry name" value="Ketoacyl-synt_C"/>
    <property type="match status" value="1"/>
</dbReference>
<dbReference type="InterPro" id="IPR020841">
    <property type="entry name" value="PKS_Beta-ketoAc_synthase_dom"/>
</dbReference>
<evidence type="ECO:0000256" key="3">
    <source>
        <dbReference type="RuleBase" id="RU003694"/>
    </source>
</evidence>
<dbReference type="Proteomes" id="UP000006049">
    <property type="component" value="Chromosome"/>
</dbReference>
<dbReference type="InterPro" id="IPR000794">
    <property type="entry name" value="Beta-ketoacyl_synthase"/>
</dbReference>
<keyword evidence="6" id="KW-1185">Reference proteome</keyword>
<dbReference type="STRING" id="746697.Aeqsu_0924"/>
<proteinExistence type="inferred from homology"/>
<dbReference type="Pfam" id="PF00109">
    <property type="entry name" value="ketoacyl-synt"/>
    <property type="match status" value="1"/>
</dbReference>
<evidence type="ECO:0000313" key="6">
    <source>
        <dbReference type="Proteomes" id="UP000006049"/>
    </source>
</evidence>
<dbReference type="eggNOG" id="COG0304">
    <property type="taxonomic scope" value="Bacteria"/>
</dbReference>
<feature type="domain" description="Ketosynthase family 3 (KS3)" evidence="4">
    <location>
        <begin position="1"/>
        <end position="379"/>
    </location>
</feature>
<name>I3YTV9_AEQSU</name>